<dbReference type="OrthoDB" id="9758211at2"/>
<dbReference type="KEGG" id="aon:DEH84_05480"/>
<evidence type="ECO:0000259" key="2">
    <source>
        <dbReference type="PROSITE" id="PS50234"/>
    </source>
</evidence>
<dbReference type="CDD" id="cd01454">
    <property type="entry name" value="vWA_norD_type"/>
    <property type="match status" value="1"/>
</dbReference>
<dbReference type="PROSITE" id="PS50234">
    <property type="entry name" value="VWFA"/>
    <property type="match status" value="1"/>
</dbReference>
<proteinExistence type="predicted"/>
<organism evidence="3 4">
    <name type="scientific">Aquabacterium olei</name>
    <dbReference type="NCBI Taxonomy" id="1296669"/>
    <lineage>
        <taxon>Bacteria</taxon>
        <taxon>Pseudomonadati</taxon>
        <taxon>Pseudomonadota</taxon>
        <taxon>Betaproteobacteria</taxon>
        <taxon>Burkholderiales</taxon>
        <taxon>Aquabacterium</taxon>
    </lineage>
</organism>
<evidence type="ECO:0000313" key="3">
    <source>
        <dbReference type="EMBL" id="AWI52936.1"/>
    </source>
</evidence>
<evidence type="ECO:0000313" key="4">
    <source>
        <dbReference type="Proteomes" id="UP000244892"/>
    </source>
</evidence>
<protein>
    <submittedName>
        <fullName evidence="3">VWA domain-containing protein</fullName>
    </submittedName>
</protein>
<gene>
    <name evidence="3" type="ORF">DEH84_05480</name>
</gene>
<dbReference type="InterPro" id="IPR002035">
    <property type="entry name" value="VWF_A"/>
</dbReference>
<feature type="region of interest" description="Disordered" evidence="1">
    <location>
        <begin position="222"/>
        <end position="251"/>
    </location>
</feature>
<dbReference type="AlphaFoldDB" id="A0A2U8FRM5"/>
<dbReference type="EMBL" id="CP029210">
    <property type="protein sequence ID" value="AWI52936.1"/>
    <property type="molecule type" value="Genomic_DNA"/>
</dbReference>
<sequence>MEEWVGQWWHRAVVQLADRRHPQAAVQLDEVRAQLGVVFRALGEPPAWRLATAAPRRHGGPRGWLQRLAGSGDRAALPTLDAETLALPSEVAVFADTALNRALYLWLAAQAAECLSLCRHEPSLAQDWIGLNRTATARVLAALPGWRDRHQRLLTAILAQRPDPFSLRGRAAEAERLVQRALGSPDWPASLAPSCQPVQANEVLPVPIWIDAACLQAAAAATPVTAREARTPSDRPLAPDGEDRDDTRRRARQMAVQPDRHGLMMFFRTESLLSWSEFVRVSRQTEDEPTPDAAQVANDMESLTVDSGGSTLASRVRFDLDLPSAASDDIVLAADLRLPEWDYRRGVLEADRCAVQLLQPRHAETWLPPAPLKALASRMGRRLETLTARPAWQGGHESGEHLDLDAWVRWRTDAPGDEPRIHLRRHRRDRSLSVLLMADLSQSTDAWVGNDARVIDVTRDALYVFGQAMHRLGDPFEVLGFSSVKRHHVRIHQLKAFGETWSPAVQNRIGAIRPGYYTRMGAAIRHATRQLAARGETHRLLLLLTDGKPNDLDHYEGRFGLEDTRQAVREARAQGLLPFCITIDRQAPAYLPHLFGAQGHAVIHQPTELVTRLTQLVGQLMARTA</sequence>
<dbReference type="Gene3D" id="3.40.50.410">
    <property type="entry name" value="von Willebrand factor, type A domain"/>
    <property type="match status" value="1"/>
</dbReference>
<dbReference type="Proteomes" id="UP000244892">
    <property type="component" value="Chromosome"/>
</dbReference>
<dbReference type="SUPFAM" id="SSF53300">
    <property type="entry name" value="vWA-like"/>
    <property type="match status" value="1"/>
</dbReference>
<dbReference type="PANTHER" id="PTHR41248">
    <property type="entry name" value="NORD PROTEIN"/>
    <property type="match status" value="1"/>
</dbReference>
<reference evidence="3 4" key="1">
    <citation type="submission" date="2018-05" db="EMBL/GenBank/DDBJ databases">
        <title>complete genome sequence of Aquabacterium olei NBRC 110486.</title>
        <authorList>
            <person name="Tang B."/>
            <person name="Chang J."/>
            <person name="Zhang L."/>
            <person name="Yang H."/>
        </authorList>
    </citation>
    <scope>NUCLEOTIDE SEQUENCE [LARGE SCALE GENOMIC DNA]</scope>
    <source>
        <strain evidence="3 4">NBRC 110486</strain>
    </source>
</reference>
<dbReference type="RefSeq" id="WP_109035489.1">
    <property type="nucleotide sequence ID" value="NZ_CP029210.1"/>
</dbReference>
<evidence type="ECO:0000256" key="1">
    <source>
        <dbReference type="SAM" id="MobiDB-lite"/>
    </source>
</evidence>
<dbReference type="SMART" id="SM00327">
    <property type="entry name" value="VWA"/>
    <property type="match status" value="1"/>
</dbReference>
<dbReference type="InterPro" id="IPR051928">
    <property type="entry name" value="NorD/CobT"/>
</dbReference>
<dbReference type="PANTHER" id="PTHR41248:SF1">
    <property type="entry name" value="NORD PROTEIN"/>
    <property type="match status" value="1"/>
</dbReference>
<feature type="domain" description="VWFA" evidence="2">
    <location>
        <begin position="433"/>
        <end position="620"/>
    </location>
</feature>
<dbReference type="Pfam" id="PF00092">
    <property type="entry name" value="VWA"/>
    <property type="match status" value="1"/>
</dbReference>
<keyword evidence="4" id="KW-1185">Reference proteome</keyword>
<dbReference type="InterPro" id="IPR036465">
    <property type="entry name" value="vWFA_dom_sf"/>
</dbReference>
<name>A0A2U8FRM5_9BURK</name>
<accession>A0A2U8FRM5</accession>